<feature type="transmembrane region" description="Helical" evidence="1">
    <location>
        <begin position="24"/>
        <end position="43"/>
    </location>
</feature>
<evidence type="ECO:0000313" key="2">
    <source>
        <dbReference type="EMBL" id="OQP85940.1"/>
    </source>
</evidence>
<evidence type="ECO:0000256" key="1">
    <source>
        <dbReference type="SAM" id="Phobius"/>
    </source>
</evidence>
<proteinExistence type="predicted"/>
<gene>
    <name evidence="2" type="ORF">BTR14_12655</name>
</gene>
<comment type="caution">
    <text evidence="2">The sequence shown here is derived from an EMBL/GenBank/DDBJ whole genome shotgun (WGS) entry which is preliminary data.</text>
</comment>
<dbReference type="EMBL" id="MSPX01000010">
    <property type="protein sequence ID" value="OQP85940.1"/>
    <property type="molecule type" value="Genomic_DNA"/>
</dbReference>
<reference evidence="2 3" key="1">
    <citation type="journal article" date="2017" name="Antonie Van Leeuwenhoek">
        <title>Rhizobium rhizosphaerae sp. nov., a novel species isolated from rice rhizosphere.</title>
        <authorList>
            <person name="Zhao J.J."/>
            <person name="Zhang J."/>
            <person name="Zhang R.J."/>
            <person name="Zhang C.W."/>
            <person name="Yin H.Q."/>
            <person name="Zhang X.X."/>
        </authorList>
    </citation>
    <scope>NUCLEOTIDE SEQUENCE [LARGE SCALE GENOMIC DNA]</scope>
    <source>
        <strain evidence="2 3">RD15</strain>
    </source>
</reference>
<keyword evidence="1" id="KW-1133">Transmembrane helix</keyword>
<evidence type="ECO:0000313" key="3">
    <source>
        <dbReference type="Proteomes" id="UP000192652"/>
    </source>
</evidence>
<accession>A0ABX3PBY3</accession>
<dbReference type="Proteomes" id="UP000192652">
    <property type="component" value="Unassembled WGS sequence"/>
</dbReference>
<organism evidence="2 3">
    <name type="scientific">Xaviernesmea rhizosphaerae</name>
    <dbReference type="NCBI Taxonomy" id="1672749"/>
    <lineage>
        <taxon>Bacteria</taxon>
        <taxon>Pseudomonadati</taxon>
        <taxon>Pseudomonadota</taxon>
        <taxon>Alphaproteobacteria</taxon>
        <taxon>Hyphomicrobiales</taxon>
        <taxon>Rhizobiaceae</taxon>
        <taxon>Rhizobium/Agrobacterium group</taxon>
        <taxon>Xaviernesmea</taxon>
    </lineage>
</organism>
<keyword evidence="1" id="KW-0812">Transmembrane</keyword>
<name>A0ABX3PBY3_9HYPH</name>
<sequence length="157" mass="16593">MLIYNLDFTLDLRSSAMDRLKAKFPVGILGQVVLAILLVFPLASSTPVVLFQTALIIGLHRLAQEGLGRWLNPSPGTVRSVWSTAKTVMGRSITFGACVALIHSISRSPAETGLPAALTDMLTSALVMASGMIALVLSLSWLWRSSGAPATGRGNSS</sequence>
<feature type="transmembrane region" description="Helical" evidence="1">
    <location>
        <begin position="125"/>
        <end position="143"/>
    </location>
</feature>
<keyword evidence="1" id="KW-0472">Membrane</keyword>
<protein>
    <submittedName>
        <fullName evidence="2">Uncharacterized protein</fullName>
    </submittedName>
</protein>
<keyword evidence="3" id="KW-1185">Reference proteome</keyword>
<feature type="transmembrane region" description="Helical" evidence="1">
    <location>
        <begin position="88"/>
        <end position="105"/>
    </location>
</feature>